<evidence type="ECO:0000313" key="3">
    <source>
        <dbReference type="EMBL" id="TCO29658.1"/>
    </source>
</evidence>
<dbReference type="Pfam" id="PF03480">
    <property type="entry name" value="DctP"/>
    <property type="match status" value="1"/>
</dbReference>
<dbReference type="PANTHER" id="PTHR33376:SF5">
    <property type="entry name" value="EXTRACYTOPLASMIC SOLUTE RECEPTOR PROTEIN"/>
    <property type="match status" value="1"/>
</dbReference>
<gene>
    <name evidence="3" type="ORF">EV644_102378</name>
</gene>
<feature type="chain" id="PRO_5047232569" evidence="2">
    <location>
        <begin position="21"/>
        <end position="516"/>
    </location>
</feature>
<comment type="caution">
    <text evidence="3">The sequence shown here is derived from an EMBL/GenBank/DDBJ whole genome shotgun (WGS) entry which is preliminary data.</text>
</comment>
<dbReference type="PROSITE" id="PS51257">
    <property type="entry name" value="PROKAR_LIPOPROTEIN"/>
    <property type="match status" value="1"/>
</dbReference>
<organism evidence="3 4">
    <name type="scientific">Kribbella orskensis</name>
    <dbReference type="NCBI Taxonomy" id="2512216"/>
    <lineage>
        <taxon>Bacteria</taxon>
        <taxon>Bacillati</taxon>
        <taxon>Actinomycetota</taxon>
        <taxon>Actinomycetes</taxon>
        <taxon>Propionibacteriales</taxon>
        <taxon>Kribbellaceae</taxon>
        <taxon>Kribbella</taxon>
    </lineage>
</organism>
<accession>A0ABY2BV31</accession>
<dbReference type="Proteomes" id="UP000295818">
    <property type="component" value="Unassembled WGS sequence"/>
</dbReference>
<dbReference type="PANTHER" id="PTHR33376">
    <property type="match status" value="1"/>
</dbReference>
<protein>
    <submittedName>
        <fullName evidence="3">TRAP-type C4-dicarboxylate transport system substrate-binding protein</fullName>
    </submittedName>
</protein>
<keyword evidence="1 2" id="KW-0732">Signal</keyword>
<evidence type="ECO:0000313" key="4">
    <source>
        <dbReference type="Proteomes" id="UP000295818"/>
    </source>
</evidence>
<keyword evidence="4" id="KW-1185">Reference proteome</keyword>
<proteinExistence type="predicted"/>
<feature type="signal peptide" evidence="2">
    <location>
        <begin position="1"/>
        <end position="20"/>
    </location>
</feature>
<evidence type="ECO:0000256" key="2">
    <source>
        <dbReference type="SAM" id="SignalP"/>
    </source>
</evidence>
<dbReference type="EMBL" id="SLWM01000002">
    <property type="protein sequence ID" value="TCO29658.1"/>
    <property type="molecule type" value="Genomic_DNA"/>
</dbReference>
<evidence type="ECO:0000256" key="1">
    <source>
        <dbReference type="ARBA" id="ARBA00022729"/>
    </source>
</evidence>
<dbReference type="Gene3D" id="3.40.190.170">
    <property type="entry name" value="Bacterial extracellular solute-binding protein, family 7"/>
    <property type="match status" value="1"/>
</dbReference>
<name>A0ABY2BV31_9ACTN</name>
<dbReference type="InterPro" id="IPR018389">
    <property type="entry name" value="DctP_fam"/>
</dbReference>
<dbReference type="RefSeq" id="WP_132187991.1">
    <property type="nucleotide sequence ID" value="NZ_SLWM01000002.1"/>
</dbReference>
<dbReference type="InterPro" id="IPR038404">
    <property type="entry name" value="TRAP_DctP_sf"/>
</dbReference>
<sequence>MSMRSRVRVLGTLIVVVALAACTQGVDKAGGKTTTLTLASIDQVNNNGQSFGPQAFVNRLGELSGGRLKVEVQTEYGGGAPDAESNLVKAIASGDVDGGWPSTRAFWGAGIAGFDAVEAPLTITGYQAQRELVVAPVAGALLGRLDGTGVLGLGLAVGPLRRPFAVKAPLLGPSDWVGQRFRTYNSPVQEATVQALGGTPVNLGFGWVDEARAGRLRGVEFDVAQYAKNGHPTSAGNVTANVVLWPKVFVMSINRKRFDSLSGQQQDWIRRAAKDATQASVDAQYDESSIATELCGQGVRFVNAQPDQISALRTKVRPVIQGLAADPEDGPILKEVQAIGAANPAVEVPTVPMVCRETSQKPTELGQVPAATSTLPEGIYRVELSKADYEAAGLAEVDGLSGTWTLTVRNGRYQLSCRPLDEPGVDCAHEVNHNGPLEAGDLRGTGNTAYFVYRPDRLAQLTGCRLPVSSSLEGHCFAGENYRMNWTLENNHLTFSDYVSDWTNPQYLLEPWQKIG</sequence>
<reference evidence="3 4" key="1">
    <citation type="journal article" date="2015" name="Stand. Genomic Sci.">
        <title>Genomic Encyclopedia of Bacterial and Archaeal Type Strains, Phase III: the genomes of soil and plant-associated and newly described type strains.</title>
        <authorList>
            <person name="Whitman W.B."/>
            <person name="Woyke T."/>
            <person name="Klenk H.P."/>
            <person name="Zhou Y."/>
            <person name="Lilburn T.G."/>
            <person name="Beck B.J."/>
            <person name="De Vos P."/>
            <person name="Vandamme P."/>
            <person name="Eisen J.A."/>
            <person name="Garrity G."/>
            <person name="Hugenholtz P."/>
            <person name="Kyrpides N.C."/>
        </authorList>
    </citation>
    <scope>NUCLEOTIDE SEQUENCE [LARGE SCALE GENOMIC DNA]</scope>
    <source>
        <strain evidence="3 4">VKM Ac-2538</strain>
    </source>
</reference>